<evidence type="ECO:0000313" key="2">
    <source>
        <dbReference type="Proteomes" id="UP001061991"/>
    </source>
</evidence>
<dbReference type="EMBL" id="CP104969">
    <property type="protein sequence ID" value="UXN57215.1"/>
    <property type="molecule type" value="Genomic_DNA"/>
</dbReference>
<evidence type="ECO:0000313" key="1">
    <source>
        <dbReference type="EMBL" id="UXN57215.1"/>
    </source>
</evidence>
<organism evidence="1 2">
    <name type="scientific">Phyllobacterium zundukense</name>
    <dbReference type="NCBI Taxonomy" id="1867719"/>
    <lineage>
        <taxon>Bacteria</taxon>
        <taxon>Pseudomonadati</taxon>
        <taxon>Pseudomonadota</taxon>
        <taxon>Alphaproteobacteria</taxon>
        <taxon>Hyphomicrobiales</taxon>
        <taxon>Phyllobacteriaceae</taxon>
        <taxon>Phyllobacterium</taxon>
    </lineage>
</organism>
<gene>
    <name evidence="1" type="ORF">N8E88_00160</name>
</gene>
<keyword evidence="2" id="KW-1185">Reference proteome</keyword>
<sequence>MLNLDHSTDIAGDTESISISRLCADVAVVIWDLPASIRASTKCTLETPEPLVPLISLNIPLGTGGQRILWAVRTKDEPIRLTLSAGALGPTEQAVLYPAVELGSFDVDRAVDNLSAAGHIKLLNNMLSTWRSAFRLSQNPIFASVVREITLALTPEPRQVRGCGQPIDGQHLLESALDPDLGDVTAIYAISANSITTLPTKLGLGRQTKNGWQSCHLLVESARALPQSLHFVFSGKNGIAVRKLSDSDGQPDFAKWWPKRQNDMELREFLVRQLALTPGPGVAIAIDMQMRAPLPVRQIAKSGTQPAAEIDLAIALDGGLLVGGWTHDPAAMLARIEYLSEDGSALPLQPNFYKFPGKTGERGDGLGADVTGFVAWLPQTKNLGPLLQPRFQMRLVSGATAMLVPPMQPFEPSAQRNRILRAVPPQHARSQVFENILAPALKEVEQKLGQTVKIADIKEYGVGPATPLISIVIPLYRNLDFLRFQLSAMATDPWLVENAEVIFVLDSPEIQDDTEHMLGGLHILHDLPMKLATMNRNSGYARACNAGASLATGTMLVMLNSDVVPCGSGWLDTLTRPLFEEKKLGAIGPKLLFEDGSLQHAGLYFARDQRGVWLNHHFYKGMPGYYSPAQVARTVPGVTGACLVTRKDIYDLVGGFTEDYVIGDYEDSDLCLKIRQIGFQVAYEPNVALYHFERRSIRRSSDYMRGLASQYNSWLHTQRWDDDIAELMTTYLDEAVPDQLNGDTVTSFVKEKSERSAA</sequence>
<keyword evidence="1" id="KW-0808">Transferase</keyword>
<reference evidence="1" key="1">
    <citation type="submission" date="2022-09" db="EMBL/GenBank/DDBJ databases">
        <title>Interaction between co-microsymbionts with complementary sets of symbiotic genes in legume-rhizobium systems.</title>
        <authorList>
            <person name="Safronova V."/>
            <person name="Sazanova A."/>
            <person name="Afonin A."/>
            <person name="Chirak E."/>
        </authorList>
    </citation>
    <scope>NUCLEOTIDE SEQUENCE</scope>
    <source>
        <strain evidence="1">A18/3m</strain>
    </source>
</reference>
<dbReference type="Proteomes" id="UP001061991">
    <property type="component" value="Plasmid p_unnamed4"/>
</dbReference>
<dbReference type="EC" id="2.4.-.-" evidence="1"/>
<keyword evidence="1" id="KW-0328">Glycosyltransferase</keyword>
<geneLocation type="plasmid" evidence="1 2">
    <name>p_unnamed4</name>
</geneLocation>
<protein>
    <submittedName>
        <fullName evidence="1">Glycosyltransferase</fullName>
        <ecNumber evidence="1">2.4.-.-</ecNumber>
    </submittedName>
</protein>
<keyword evidence="1" id="KW-0614">Plasmid</keyword>
<accession>A0ACD4CUF5</accession>
<proteinExistence type="predicted"/>
<name>A0ACD4CUF5_9HYPH</name>